<dbReference type="AlphaFoldDB" id="A0A1G4MDV2"/>
<evidence type="ECO:0000259" key="1">
    <source>
        <dbReference type="Pfam" id="PF19050"/>
    </source>
</evidence>
<dbReference type="PANTHER" id="PTHR46689">
    <property type="entry name" value="MEMBRANE PROTEIN, PUTATIVE-RELATED"/>
    <property type="match status" value="1"/>
</dbReference>
<gene>
    <name evidence="2" type="ORF">LAFE_0E14004G</name>
</gene>
<dbReference type="Pfam" id="PF19050">
    <property type="entry name" value="PhoD_2"/>
    <property type="match status" value="2"/>
</dbReference>
<feature type="domain" description="PhoD-like phosphatase" evidence="1">
    <location>
        <begin position="130"/>
        <end position="407"/>
    </location>
</feature>
<dbReference type="STRING" id="4955.A0A1G4MDV2"/>
<dbReference type="OrthoDB" id="2419400at2759"/>
<evidence type="ECO:0000313" key="2">
    <source>
        <dbReference type="EMBL" id="SCW02092.1"/>
    </source>
</evidence>
<sequence length="688" mass="78690">MNQEQWLDEWDTASLYQKEVEGCDNCDESSPISQDGVVCGPLLRLKGVDYDNDIYRGSLLLVVKGTNPPAVKFAAGHSTSNEIDIEIRQLNSTLIHEEKDFSFFRYDFDLSLRDFEQMIKYSVGDVTKPHYRFYIPSKDMNFNTISYSCNGFSLSVDTTKFKGSMWFDILKKHSNVHYHVMLGGGDQIYSDSVKLYCHKFKKWLETKDPIAKFKAKLTSEMKEDLNAFYLKEYIEWYGYGYWKGATPQSKTTQRCFPLATATVPSINIYDDHDIIDGFGSYSNSFQSNDVFSGVGKAAYKYYMLFQHHVSLTEKKAYSEDPSWILGAKKGPYIGEKSHSVLTRLGPTWALLGLDCRTERQLRQIVDWKTYDIIFDRLAKEVEKGKLDHLMVMLGVPIAYPRLVWLEWLFSSRLLAPLKYLSKKGVFARGLVNEFNGDVEVLDDLNDHWCARHHKKERNYLVAKLQDFGAKYGIRITILSGDVHLAAVGRFRSKLHSHHITSSHEHEVQKFLDEPEKDTRLMFNVISSAVVNTPPPNAMAALLQKRSGIHHFDSETDEDVVPLFHEDVDGHSRKNFSFMNRRNWSDLLPIANVLAQDYLQQEFQLSVGERYFPGIITSSKSEKATKKENSSDQQDVSYPATAKGMLATIHVEQNTLNADSESVAYSVVIPELSVVKDKLSHKGIKHLNL</sequence>
<dbReference type="OMA" id="WFGKGFW"/>
<organism evidence="2 3">
    <name type="scientific">Lachancea fermentati</name>
    <name type="common">Zygosaccharomyces fermentati</name>
    <dbReference type="NCBI Taxonomy" id="4955"/>
    <lineage>
        <taxon>Eukaryota</taxon>
        <taxon>Fungi</taxon>
        <taxon>Dikarya</taxon>
        <taxon>Ascomycota</taxon>
        <taxon>Saccharomycotina</taxon>
        <taxon>Saccharomycetes</taxon>
        <taxon>Saccharomycetales</taxon>
        <taxon>Saccharomycetaceae</taxon>
        <taxon>Lachancea</taxon>
    </lineage>
</organism>
<feature type="domain" description="PhoD-like phosphatase" evidence="1">
    <location>
        <begin position="420"/>
        <end position="589"/>
    </location>
</feature>
<dbReference type="EMBL" id="LT598488">
    <property type="protein sequence ID" value="SCW02092.1"/>
    <property type="molecule type" value="Genomic_DNA"/>
</dbReference>
<evidence type="ECO:0000313" key="3">
    <source>
        <dbReference type="Proteomes" id="UP000190831"/>
    </source>
</evidence>
<dbReference type="CDD" id="cd07389">
    <property type="entry name" value="MPP_PhoD"/>
    <property type="match status" value="1"/>
</dbReference>
<proteinExistence type="predicted"/>
<dbReference type="Gene3D" id="3.60.21.70">
    <property type="entry name" value="PhoD-like phosphatase"/>
    <property type="match status" value="1"/>
</dbReference>
<accession>A0A1G4MDV2</accession>
<dbReference type="InterPro" id="IPR043904">
    <property type="entry name" value="PhoD_2-like"/>
</dbReference>
<dbReference type="PANTHER" id="PTHR46689:SF1">
    <property type="entry name" value="PHOD-LIKE PHOSPHATASE DOMAIN-CONTAINING PROTEIN"/>
    <property type="match status" value="1"/>
</dbReference>
<reference evidence="3" key="1">
    <citation type="submission" date="2016-03" db="EMBL/GenBank/DDBJ databases">
        <authorList>
            <person name="Devillers H."/>
        </authorList>
    </citation>
    <scope>NUCLEOTIDE SEQUENCE [LARGE SCALE GENOMIC DNA]</scope>
</reference>
<protein>
    <submittedName>
        <fullName evidence="2">LAFE_0E14004g1_1</fullName>
    </submittedName>
</protein>
<dbReference type="Proteomes" id="UP000190831">
    <property type="component" value="Chromosome E"/>
</dbReference>
<keyword evidence="3" id="KW-1185">Reference proteome</keyword>
<dbReference type="InterPro" id="IPR038607">
    <property type="entry name" value="PhoD-like_sf"/>
</dbReference>
<name>A0A1G4MDV2_LACFM</name>
<dbReference type="InterPro" id="IPR018946">
    <property type="entry name" value="PhoD-like_MPP"/>
</dbReference>
<dbReference type="GO" id="GO:0016020">
    <property type="term" value="C:membrane"/>
    <property type="evidence" value="ECO:0007669"/>
    <property type="project" value="TreeGrafter"/>
</dbReference>